<evidence type="ECO:0000256" key="5">
    <source>
        <dbReference type="PIRNR" id="PIRNR000183"/>
    </source>
</evidence>
<evidence type="ECO:0000256" key="3">
    <source>
        <dbReference type="ARBA" id="ARBA00023002"/>
    </source>
</evidence>
<dbReference type="NCBIfam" id="TIGR00518">
    <property type="entry name" value="alaDH"/>
    <property type="match status" value="1"/>
</dbReference>
<dbReference type="SMART" id="SM01002">
    <property type="entry name" value="AlaDh_PNT_C"/>
    <property type="match status" value="1"/>
</dbReference>
<feature type="binding site" evidence="8">
    <location>
        <begin position="298"/>
        <end position="301"/>
    </location>
    <ligand>
        <name>NAD(+)</name>
        <dbReference type="ChEBI" id="CHEBI:57540"/>
    </ligand>
</feature>
<dbReference type="SMART" id="SM01003">
    <property type="entry name" value="AlaDh_PNT_N"/>
    <property type="match status" value="1"/>
</dbReference>
<dbReference type="PIRSF" id="PIRSF000183">
    <property type="entry name" value="Alanine_dh"/>
    <property type="match status" value="1"/>
</dbReference>
<dbReference type="PANTHER" id="PTHR42795:SF1">
    <property type="entry name" value="ALANINE DEHYDROGENASE"/>
    <property type="match status" value="1"/>
</dbReference>
<feature type="binding site" evidence="7">
    <location>
        <position position="15"/>
    </location>
    <ligand>
        <name>substrate</name>
    </ligand>
</feature>
<keyword evidence="3 5" id="KW-0560">Oxidoreductase</keyword>
<organism evidence="11 12">
    <name type="scientific">Anditalea andensis</name>
    <dbReference type="NCBI Taxonomy" id="1048983"/>
    <lineage>
        <taxon>Bacteria</taxon>
        <taxon>Pseudomonadati</taxon>
        <taxon>Bacteroidota</taxon>
        <taxon>Cytophagia</taxon>
        <taxon>Cytophagales</taxon>
        <taxon>Cytophagaceae</taxon>
        <taxon>Anditalea</taxon>
    </lineage>
</organism>
<evidence type="ECO:0000256" key="7">
    <source>
        <dbReference type="PIRSR" id="PIRSR000183-2"/>
    </source>
</evidence>
<keyword evidence="8" id="KW-0547">Nucleotide-binding</keyword>
<dbReference type="EC" id="1.4.1.1" evidence="2 5"/>
<dbReference type="InterPro" id="IPR007886">
    <property type="entry name" value="AlaDH/PNT_N"/>
</dbReference>
<evidence type="ECO:0000259" key="9">
    <source>
        <dbReference type="SMART" id="SM01002"/>
    </source>
</evidence>
<keyword evidence="12" id="KW-1185">Reference proteome</keyword>
<feature type="binding site" evidence="7">
    <location>
        <position position="75"/>
    </location>
    <ligand>
        <name>substrate</name>
    </ligand>
</feature>
<evidence type="ECO:0000313" key="11">
    <source>
        <dbReference type="EMBL" id="KEO74989.1"/>
    </source>
</evidence>
<evidence type="ECO:0000256" key="4">
    <source>
        <dbReference type="ARBA" id="ARBA00023027"/>
    </source>
</evidence>
<dbReference type="InterPro" id="IPR008141">
    <property type="entry name" value="Ala_DH"/>
</dbReference>
<dbReference type="GO" id="GO:0005886">
    <property type="term" value="C:plasma membrane"/>
    <property type="evidence" value="ECO:0007669"/>
    <property type="project" value="TreeGrafter"/>
</dbReference>
<evidence type="ECO:0000256" key="1">
    <source>
        <dbReference type="ARBA" id="ARBA00005689"/>
    </source>
</evidence>
<evidence type="ECO:0000259" key="10">
    <source>
        <dbReference type="SMART" id="SM01003"/>
    </source>
</evidence>
<evidence type="ECO:0000256" key="8">
    <source>
        <dbReference type="PIRSR" id="PIRSR000183-3"/>
    </source>
</evidence>
<comment type="similarity">
    <text evidence="1 5">Belongs to the AlaDH/PNT family.</text>
</comment>
<dbReference type="STRING" id="1048983.EL17_04760"/>
<name>A0A074L1E1_9BACT</name>
<protein>
    <recommendedName>
        <fullName evidence="2 5">Alanine dehydrogenase</fullName>
        <ecNumber evidence="2 5">1.4.1.1</ecNumber>
    </recommendedName>
</protein>
<dbReference type="Pfam" id="PF05222">
    <property type="entry name" value="AlaDh_PNT_N"/>
    <property type="match status" value="1"/>
</dbReference>
<comment type="caution">
    <text evidence="11">The sequence shown here is derived from an EMBL/GenBank/DDBJ whole genome shotgun (WGS) entry which is preliminary data.</text>
</comment>
<feature type="active site" description="Proton donor/acceptor" evidence="6">
    <location>
        <position position="270"/>
    </location>
</feature>
<evidence type="ECO:0000313" key="12">
    <source>
        <dbReference type="Proteomes" id="UP000027821"/>
    </source>
</evidence>
<dbReference type="SUPFAM" id="SSF51735">
    <property type="entry name" value="NAD(P)-binding Rossmann-fold domains"/>
    <property type="match status" value="1"/>
</dbReference>
<evidence type="ECO:0000256" key="2">
    <source>
        <dbReference type="ARBA" id="ARBA00012897"/>
    </source>
</evidence>
<dbReference type="EMBL" id="JMIH01000014">
    <property type="protein sequence ID" value="KEO74989.1"/>
    <property type="molecule type" value="Genomic_DNA"/>
</dbReference>
<dbReference type="InterPro" id="IPR036291">
    <property type="entry name" value="NAD(P)-bd_dom_sf"/>
</dbReference>
<dbReference type="PANTHER" id="PTHR42795">
    <property type="entry name" value="ALANINE DEHYDROGENASE"/>
    <property type="match status" value="1"/>
</dbReference>
<feature type="binding site" evidence="8">
    <location>
        <position position="203"/>
    </location>
    <ligand>
        <name>NAD(+)</name>
        <dbReference type="ChEBI" id="CHEBI:57540"/>
    </ligand>
</feature>
<dbReference type="InterPro" id="IPR008142">
    <property type="entry name" value="AlaDH/PNT_CS1"/>
</dbReference>
<dbReference type="PROSITE" id="PS00836">
    <property type="entry name" value="ALADH_PNT_1"/>
    <property type="match status" value="1"/>
</dbReference>
<proteinExistence type="inferred from homology"/>
<gene>
    <name evidence="11" type="ORF">EL17_04760</name>
</gene>
<dbReference type="OrthoDB" id="9804592at2"/>
<evidence type="ECO:0000256" key="6">
    <source>
        <dbReference type="PIRSR" id="PIRSR000183-1"/>
    </source>
</evidence>
<feature type="domain" description="Alanine dehydrogenase/pyridine nucleotide transhydrogenase N-terminal" evidence="10">
    <location>
        <begin position="4"/>
        <end position="137"/>
    </location>
</feature>
<dbReference type="AlphaFoldDB" id="A0A074L1E1"/>
<dbReference type="InterPro" id="IPR007698">
    <property type="entry name" value="AlaDH/PNT_NAD(H)-bd"/>
</dbReference>
<dbReference type="GO" id="GO:0042853">
    <property type="term" value="P:L-alanine catabolic process"/>
    <property type="evidence" value="ECO:0007669"/>
    <property type="project" value="UniProtKB-UniPathway"/>
</dbReference>
<dbReference type="UniPathway" id="UPA00527">
    <property type="reaction ID" value="UER00585"/>
</dbReference>
<accession>A0A074L1E1</accession>
<keyword evidence="4 5" id="KW-0520">NAD</keyword>
<feature type="active site" description="Proton donor/acceptor" evidence="6">
    <location>
        <position position="96"/>
    </location>
</feature>
<sequence length="372" mass="40035">MIIGVPKEIKNNENRVALTPAGAQELVKRGHTVYIQHTAGEGSGFPDELYVSAGAQILPSIEDTYGAAEMIIKVKEPIESEYKLIKEGQLLFTYFHFASHEPLTRAMVESKATCLAYETVERPDRSLPLLIPMSEVAGRMAIQKGANYLEKPLGGKGILLGGVPGTLPAKVIILGGGIVGTHAAAMAAGLGADVIIMDVNLQRMRYLNEIMPANVKTMMSNEYNIRKMITNADLIVGAVLIPGAKAPHLITRDMLPTMQNGAVLVDVAVDQGGCIETCKPTTHQDPTYVIDGVVHYCVANMPGAVPYTSTLALTNATLPYAILLAEKGWKQAALDLPELKTGLNIINGEIVYEAVAQAFDLPFVPVEKYLQD</sequence>
<dbReference type="GO" id="GO:0000166">
    <property type="term" value="F:nucleotide binding"/>
    <property type="evidence" value="ECO:0007669"/>
    <property type="project" value="UniProtKB-KW"/>
</dbReference>
<dbReference type="Proteomes" id="UP000027821">
    <property type="component" value="Unassembled WGS sequence"/>
</dbReference>
<dbReference type="Pfam" id="PF01262">
    <property type="entry name" value="AlaDh_PNT_C"/>
    <property type="match status" value="1"/>
</dbReference>
<reference evidence="11 12" key="1">
    <citation type="submission" date="2014-04" db="EMBL/GenBank/DDBJ databases">
        <title>Characterization and application of a salt tolerant electro-active bacterium.</title>
        <authorList>
            <person name="Yang L."/>
            <person name="Wei S."/>
            <person name="Tay Q.X.M."/>
        </authorList>
    </citation>
    <scope>NUCLEOTIDE SEQUENCE [LARGE SCALE GENOMIC DNA]</scope>
    <source>
        <strain evidence="11 12">LY1</strain>
    </source>
</reference>
<feature type="binding site" evidence="8">
    <location>
        <position position="220"/>
    </location>
    <ligand>
        <name>NAD(+)</name>
        <dbReference type="ChEBI" id="CHEBI:57540"/>
    </ligand>
</feature>
<dbReference type="CDD" id="cd05305">
    <property type="entry name" value="L-AlaDH"/>
    <property type="match status" value="1"/>
</dbReference>
<comment type="catalytic activity">
    <reaction evidence="5">
        <text>L-alanine + NAD(+) + H2O = pyruvate + NH4(+) + NADH + H(+)</text>
        <dbReference type="Rhea" id="RHEA:18405"/>
        <dbReference type="ChEBI" id="CHEBI:15361"/>
        <dbReference type="ChEBI" id="CHEBI:15377"/>
        <dbReference type="ChEBI" id="CHEBI:15378"/>
        <dbReference type="ChEBI" id="CHEBI:28938"/>
        <dbReference type="ChEBI" id="CHEBI:57540"/>
        <dbReference type="ChEBI" id="CHEBI:57945"/>
        <dbReference type="ChEBI" id="CHEBI:57972"/>
        <dbReference type="EC" id="1.4.1.1"/>
    </reaction>
</comment>
<dbReference type="FunFam" id="3.40.50.720:FF:000049">
    <property type="entry name" value="Alanine dehydrogenase"/>
    <property type="match status" value="1"/>
</dbReference>
<dbReference type="RefSeq" id="WP_035071436.1">
    <property type="nucleotide sequence ID" value="NZ_JMIH01000014.1"/>
</dbReference>
<dbReference type="eggNOG" id="COG0686">
    <property type="taxonomic scope" value="Bacteria"/>
</dbReference>
<dbReference type="PROSITE" id="PS00837">
    <property type="entry name" value="ALADH_PNT_2"/>
    <property type="match status" value="1"/>
</dbReference>
<dbReference type="SUPFAM" id="SSF52283">
    <property type="entry name" value="Formate/glycerate dehydrogenase catalytic domain-like"/>
    <property type="match status" value="1"/>
</dbReference>
<dbReference type="GO" id="GO:0000286">
    <property type="term" value="F:alanine dehydrogenase activity"/>
    <property type="evidence" value="ECO:0007669"/>
    <property type="project" value="UniProtKB-UniRule"/>
</dbReference>
<feature type="domain" description="Alanine dehydrogenase/pyridine nucleotide transhydrogenase NAD(H)-binding" evidence="9">
    <location>
        <begin position="149"/>
        <end position="297"/>
    </location>
</feature>
<dbReference type="Gene3D" id="3.40.50.720">
    <property type="entry name" value="NAD(P)-binding Rossmann-like Domain"/>
    <property type="match status" value="2"/>
</dbReference>
<feature type="binding site" evidence="8">
    <location>
        <position position="198"/>
    </location>
    <ligand>
        <name>NAD(+)</name>
        <dbReference type="ChEBI" id="CHEBI:57540"/>
    </ligand>
</feature>
<feature type="binding site" evidence="8">
    <location>
        <begin position="239"/>
        <end position="240"/>
    </location>
    <ligand>
        <name>NAD(+)</name>
        <dbReference type="ChEBI" id="CHEBI:57540"/>
    </ligand>
</feature>
<dbReference type="InterPro" id="IPR008143">
    <property type="entry name" value="Ala_DH/PNT_CS2"/>
</dbReference>
<feature type="binding site" evidence="8">
    <location>
        <position position="134"/>
    </location>
    <ligand>
        <name>NAD(+)</name>
        <dbReference type="ChEBI" id="CHEBI:57540"/>
    </ligand>
</feature>
<feature type="binding site" evidence="8">
    <location>
        <begin position="267"/>
        <end position="270"/>
    </location>
    <ligand>
        <name>NAD(+)</name>
        <dbReference type="ChEBI" id="CHEBI:57540"/>
    </ligand>
</feature>